<dbReference type="EnsemblPlants" id="TuG1812G0100004658.01.T01">
    <property type="protein sequence ID" value="TuG1812G0100004658.01.T01"/>
    <property type="gene ID" value="TuG1812G0100004658.01"/>
</dbReference>
<proteinExistence type="predicted"/>
<evidence type="ECO:0000313" key="1">
    <source>
        <dbReference type="EnsemblPlants" id="TuG1812G0100004658.01.T01"/>
    </source>
</evidence>
<dbReference type="AlphaFoldDB" id="A0A8R7P858"/>
<keyword evidence="2" id="KW-1185">Reference proteome</keyword>
<organism evidence="1 2">
    <name type="scientific">Triticum urartu</name>
    <name type="common">Red wild einkorn</name>
    <name type="synonym">Crithodium urartu</name>
    <dbReference type="NCBI Taxonomy" id="4572"/>
    <lineage>
        <taxon>Eukaryota</taxon>
        <taxon>Viridiplantae</taxon>
        <taxon>Streptophyta</taxon>
        <taxon>Embryophyta</taxon>
        <taxon>Tracheophyta</taxon>
        <taxon>Spermatophyta</taxon>
        <taxon>Magnoliopsida</taxon>
        <taxon>Liliopsida</taxon>
        <taxon>Poales</taxon>
        <taxon>Poaceae</taxon>
        <taxon>BOP clade</taxon>
        <taxon>Pooideae</taxon>
        <taxon>Triticodae</taxon>
        <taxon>Triticeae</taxon>
        <taxon>Triticinae</taxon>
        <taxon>Triticum</taxon>
    </lineage>
</organism>
<reference evidence="1" key="2">
    <citation type="submission" date="2018-03" db="EMBL/GenBank/DDBJ databases">
        <title>The Triticum urartu genome reveals the dynamic nature of wheat genome evolution.</title>
        <authorList>
            <person name="Ling H."/>
            <person name="Ma B."/>
            <person name="Shi X."/>
            <person name="Liu H."/>
            <person name="Dong L."/>
            <person name="Sun H."/>
            <person name="Cao Y."/>
            <person name="Gao Q."/>
            <person name="Zheng S."/>
            <person name="Li Y."/>
            <person name="Yu Y."/>
            <person name="Du H."/>
            <person name="Qi M."/>
            <person name="Li Y."/>
            <person name="Yu H."/>
            <person name="Cui Y."/>
            <person name="Wang N."/>
            <person name="Chen C."/>
            <person name="Wu H."/>
            <person name="Zhao Y."/>
            <person name="Zhang J."/>
            <person name="Li Y."/>
            <person name="Zhou W."/>
            <person name="Zhang B."/>
            <person name="Hu W."/>
            <person name="Eijk M."/>
            <person name="Tang J."/>
            <person name="Witsenboer H."/>
            <person name="Zhao S."/>
            <person name="Li Z."/>
            <person name="Zhang A."/>
            <person name="Wang D."/>
            <person name="Liang C."/>
        </authorList>
    </citation>
    <scope>NUCLEOTIDE SEQUENCE [LARGE SCALE GENOMIC DNA]</scope>
    <source>
        <strain evidence="1">cv. G1812</strain>
    </source>
</reference>
<protein>
    <submittedName>
        <fullName evidence="1">Uncharacterized protein</fullName>
    </submittedName>
</protein>
<accession>A0A8R7P858</accession>
<reference evidence="1" key="3">
    <citation type="submission" date="2022-06" db="UniProtKB">
        <authorList>
            <consortium name="EnsemblPlants"/>
        </authorList>
    </citation>
    <scope>IDENTIFICATION</scope>
</reference>
<name>A0A8R7P858_TRIUA</name>
<dbReference type="Proteomes" id="UP000015106">
    <property type="component" value="Chromosome 1"/>
</dbReference>
<reference evidence="2" key="1">
    <citation type="journal article" date="2013" name="Nature">
        <title>Draft genome of the wheat A-genome progenitor Triticum urartu.</title>
        <authorList>
            <person name="Ling H.Q."/>
            <person name="Zhao S."/>
            <person name="Liu D."/>
            <person name="Wang J."/>
            <person name="Sun H."/>
            <person name="Zhang C."/>
            <person name="Fan H."/>
            <person name="Li D."/>
            <person name="Dong L."/>
            <person name="Tao Y."/>
            <person name="Gao C."/>
            <person name="Wu H."/>
            <person name="Li Y."/>
            <person name="Cui Y."/>
            <person name="Guo X."/>
            <person name="Zheng S."/>
            <person name="Wang B."/>
            <person name="Yu K."/>
            <person name="Liang Q."/>
            <person name="Yang W."/>
            <person name="Lou X."/>
            <person name="Chen J."/>
            <person name="Feng M."/>
            <person name="Jian J."/>
            <person name="Zhang X."/>
            <person name="Luo G."/>
            <person name="Jiang Y."/>
            <person name="Liu J."/>
            <person name="Wang Z."/>
            <person name="Sha Y."/>
            <person name="Zhang B."/>
            <person name="Wu H."/>
            <person name="Tang D."/>
            <person name="Shen Q."/>
            <person name="Xue P."/>
            <person name="Zou S."/>
            <person name="Wang X."/>
            <person name="Liu X."/>
            <person name="Wang F."/>
            <person name="Yang Y."/>
            <person name="An X."/>
            <person name="Dong Z."/>
            <person name="Zhang K."/>
            <person name="Zhang X."/>
            <person name="Luo M.C."/>
            <person name="Dvorak J."/>
            <person name="Tong Y."/>
            <person name="Wang J."/>
            <person name="Yang H."/>
            <person name="Li Z."/>
            <person name="Wang D."/>
            <person name="Zhang A."/>
            <person name="Wang J."/>
        </authorList>
    </citation>
    <scope>NUCLEOTIDE SEQUENCE</scope>
    <source>
        <strain evidence="2">cv. G1812</strain>
    </source>
</reference>
<evidence type="ECO:0000313" key="2">
    <source>
        <dbReference type="Proteomes" id="UP000015106"/>
    </source>
</evidence>
<dbReference type="Gramene" id="TuG1812G0100004658.01.T01">
    <property type="protein sequence ID" value="TuG1812G0100004658.01.T01"/>
    <property type="gene ID" value="TuG1812G0100004658.01"/>
</dbReference>
<sequence length="49" mass="5836">MDQISGLESRWDYSCAQYNHSRSFGERILTSIQFLISENKRNQKKGKQR</sequence>